<dbReference type="EMBL" id="CM055739">
    <property type="protein sequence ID" value="KAJ8004169.1"/>
    <property type="molecule type" value="Genomic_DNA"/>
</dbReference>
<evidence type="ECO:0000313" key="2">
    <source>
        <dbReference type="Proteomes" id="UP001157502"/>
    </source>
</evidence>
<organism evidence="1 2">
    <name type="scientific">Dallia pectoralis</name>
    <name type="common">Alaska blackfish</name>
    <dbReference type="NCBI Taxonomy" id="75939"/>
    <lineage>
        <taxon>Eukaryota</taxon>
        <taxon>Metazoa</taxon>
        <taxon>Chordata</taxon>
        <taxon>Craniata</taxon>
        <taxon>Vertebrata</taxon>
        <taxon>Euteleostomi</taxon>
        <taxon>Actinopterygii</taxon>
        <taxon>Neopterygii</taxon>
        <taxon>Teleostei</taxon>
        <taxon>Protacanthopterygii</taxon>
        <taxon>Esociformes</taxon>
        <taxon>Umbridae</taxon>
        <taxon>Dallia</taxon>
    </lineage>
</organism>
<name>A0ACC2GK89_DALPE</name>
<comment type="caution">
    <text evidence="1">The sequence shown here is derived from an EMBL/GenBank/DDBJ whole genome shotgun (WGS) entry which is preliminary data.</text>
</comment>
<accession>A0ACC2GK89</accession>
<gene>
    <name evidence="1" type="ORF">DPEC_G00155990</name>
</gene>
<evidence type="ECO:0000313" key="1">
    <source>
        <dbReference type="EMBL" id="KAJ8004169.1"/>
    </source>
</evidence>
<dbReference type="Proteomes" id="UP001157502">
    <property type="component" value="Chromosome 12"/>
</dbReference>
<reference evidence="1" key="1">
    <citation type="submission" date="2021-05" db="EMBL/GenBank/DDBJ databases">
        <authorList>
            <person name="Pan Q."/>
            <person name="Jouanno E."/>
            <person name="Zahm M."/>
            <person name="Klopp C."/>
            <person name="Cabau C."/>
            <person name="Louis A."/>
            <person name="Berthelot C."/>
            <person name="Parey E."/>
            <person name="Roest Crollius H."/>
            <person name="Montfort J."/>
            <person name="Robinson-Rechavi M."/>
            <person name="Bouchez O."/>
            <person name="Lampietro C."/>
            <person name="Lopez Roques C."/>
            <person name="Donnadieu C."/>
            <person name="Postlethwait J."/>
            <person name="Bobe J."/>
            <person name="Dillon D."/>
            <person name="Chandos A."/>
            <person name="von Hippel F."/>
            <person name="Guiguen Y."/>
        </authorList>
    </citation>
    <scope>NUCLEOTIDE SEQUENCE</scope>
    <source>
        <strain evidence="1">YG-Jan2019</strain>
    </source>
</reference>
<protein>
    <submittedName>
        <fullName evidence="1">Uncharacterized protein</fullName>
    </submittedName>
</protein>
<proteinExistence type="predicted"/>
<keyword evidence="2" id="KW-1185">Reference proteome</keyword>
<sequence length="126" mass="14274">MNSNHMNTLQTTLTQAARLANPGPVPQTNSGLVPQHNPWQVLQPSPHQDPLWFSLRPVPQSSELLFPHLSPHQDDDKCWSDTVFLEDSSGERSDTECATVSAKHKKKGRHHQGYSEKINSIYYIDF</sequence>